<dbReference type="PANTHER" id="PTHR36566">
    <property type="entry name" value="NICKEL INSERTION PROTEIN-RELATED"/>
    <property type="match status" value="1"/>
</dbReference>
<gene>
    <name evidence="2" type="ORF">EYB31_26195</name>
</gene>
<evidence type="ECO:0000256" key="1">
    <source>
        <dbReference type="ARBA" id="ARBA00022596"/>
    </source>
</evidence>
<dbReference type="Gene3D" id="3.10.20.300">
    <property type="entry name" value="mk0293 like domain"/>
    <property type="match status" value="1"/>
</dbReference>
<name>A0A4Q9DK89_9BACL</name>
<dbReference type="RefSeq" id="WP_131016395.1">
    <property type="nucleotide sequence ID" value="NZ_SIRE01000020.1"/>
</dbReference>
<evidence type="ECO:0000313" key="2">
    <source>
        <dbReference type="EMBL" id="TBL73988.1"/>
    </source>
</evidence>
<dbReference type="Gene3D" id="3.30.70.1380">
    <property type="entry name" value="Transcriptional regulatory protein pf0864 domain like"/>
    <property type="match status" value="1"/>
</dbReference>
<dbReference type="EMBL" id="SIRE01000020">
    <property type="protein sequence ID" value="TBL73988.1"/>
    <property type="molecule type" value="Genomic_DNA"/>
</dbReference>
<dbReference type="AlphaFoldDB" id="A0A4Q9DK89"/>
<comment type="caution">
    <text evidence="2">The sequence shown here is derived from an EMBL/GenBank/DDBJ whole genome shotgun (WGS) entry which is preliminary data.</text>
</comment>
<organism evidence="2 3">
    <name type="scientific">Paenibacillus thalictri</name>
    <dbReference type="NCBI Taxonomy" id="2527873"/>
    <lineage>
        <taxon>Bacteria</taxon>
        <taxon>Bacillati</taxon>
        <taxon>Bacillota</taxon>
        <taxon>Bacilli</taxon>
        <taxon>Bacillales</taxon>
        <taxon>Paenibacillaceae</taxon>
        <taxon>Paenibacillus</taxon>
    </lineage>
</organism>
<dbReference type="Proteomes" id="UP000293142">
    <property type="component" value="Unassembled WGS sequence"/>
</dbReference>
<proteinExistence type="predicted"/>
<keyword evidence="1" id="KW-0533">Nickel</keyword>
<dbReference type="PANTHER" id="PTHR36566:SF1">
    <property type="entry name" value="PYRIDINIUM-3,5-BISTHIOCARBOXYLIC ACID MONONUCLEOTIDE NICKEL INSERTION PROTEIN"/>
    <property type="match status" value="1"/>
</dbReference>
<accession>A0A4Q9DK89</accession>
<keyword evidence="3" id="KW-1185">Reference proteome</keyword>
<reference evidence="2 3" key="1">
    <citation type="submission" date="2019-02" db="EMBL/GenBank/DDBJ databases">
        <title>Paenibacillus sp. nov., isolated from surface-sterilized tissue of Thalictrum simplex L.</title>
        <authorList>
            <person name="Tuo L."/>
        </authorList>
    </citation>
    <scope>NUCLEOTIDE SEQUENCE [LARGE SCALE GENOMIC DNA]</scope>
    <source>
        <strain evidence="2 3">N2SHLJ1</strain>
    </source>
</reference>
<protein>
    <submittedName>
        <fullName evidence="2">DUF111 family protein</fullName>
    </submittedName>
</protein>
<dbReference type="Pfam" id="PF01969">
    <property type="entry name" value="Ni_insertion"/>
    <property type="match status" value="1"/>
</dbReference>
<dbReference type="InterPro" id="IPR002822">
    <property type="entry name" value="Ni_insertion"/>
</dbReference>
<dbReference type="OrthoDB" id="9765625at2"/>
<sequence length="157" mass="18058">MSFDHRDEHIDDDMLVIQANIDDMNPEFCSPVSDRLFAAGANDVYWIPIIMKKGRPGIMLNVLVQADKLEAMEQVIFTETTTLGLRYMRASCHRLGRAFYNVETPWGPISVKAGFYKGELVQYAPEFKDCERAAQQHGIPLKRVYEEVRAQFLQQRS</sequence>
<evidence type="ECO:0000313" key="3">
    <source>
        <dbReference type="Proteomes" id="UP000293142"/>
    </source>
</evidence>